<dbReference type="PANTHER" id="PTHR43663">
    <property type="entry name" value="CHROMATE TRANSPORT PROTEIN-RELATED"/>
    <property type="match status" value="1"/>
</dbReference>
<evidence type="ECO:0000313" key="7">
    <source>
        <dbReference type="EMBL" id="AKL94077.1"/>
    </source>
</evidence>
<evidence type="ECO:0000256" key="2">
    <source>
        <dbReference type="ARBA" id="ARBA00005262"/>
    </source>
</evidence>
<name>A0A0D8IHA0_9CLOT</name>
<dbReference type="PATRIC" id="fig|84022.5.peg.1522"/>
<keyword evidence="6" id="KW-0472">Membrane</keyword>
<dbReference type="STRING" id="84022.CACET_c05670"/>
<dbReference type="KEGG" id="cace:CACET_c05670"/>
<dbReference type="Pfam" id="PF02417">
    <property type="entry name" value="Chromate_transp"/>
    <property type="match status" value="1"/>
</dbReference>
<dbReference type="InterPro" id="IPR003370">
    <property type="entry name" value="Chromate_transpt"/>
</dbReference>
<dbReference type="Proteomes" id="UP000035704">
    <property type="component" value="Chromosome"/>
</dbReference>
<comment type="similarity">
    <text evidence="2">Belongs to the chromate ion transporter (CHR) (TC 2.A.51) family.</text>
</comment>
<gene>
    <name evidence="7" type="primary">chrA2</name>
    <name evidence="7" type="ORF">CACET_c05670</name>
</gene>
<dbReference type="PANTHER" id="PTHR43663:SF2">
    <property type="entry name" value="CHROMATE TRANSPORT PROTEIN-RELATED"/>
    <property type="match status" value="1"/>
</dbReference>
<keyword evidence="8" id="KW-1185">Reference proteome</keyword>
<evidence type="ECO:0000313" key="8">
    <source>
        <dbReference type="Proteomes" id="UP000035704"/>
    </source>
</evidence>
<dbReference type="OrthoDB" id="9788907at2"/>
<dbReference type="AlphaFoldDB" id="A0A0D8IHA0"/>
<dbReference type="EMBL" id="CP009687">
    <property type="protein sequence ID" value="AKL94077.1"/>
    <property type="molecule type" value="Genomic_DNA"/>
</dbReference>
<sequence>MKDYLKLFSIFFRVGAFTFGGGYAMLPIMQKEMVENHDLIRENEFLDIIAVAQSLPGPIAVNTAVFVGYKVKGILGAVFTLIGTVLPSLLVIMVLAIFYDKIKHINTIQLFFHGVRPAIVALILMAALKLSKPISKTDFNMVIMVLSFVSIVLLKVHPILVIISCAVAGLLHKKKEGKRGTH</sequence>
<keyword evidence="5" id="KW-1133">Transmembrane helix</keyword>
<dbReference type="RefSeq" id="WP_044823070.1">
    <property type="nucleotide sequence ID" value="NZ_CP009687.1"/>
</dbReference>
<protein>
    <submittedName>
        <fullName evidence="7">Chromate transport protein ChrA</fullName>
    </submittedName>
</protein>
<accession>A0A0D8IHA0</accession>
<dbReference type="InterPro" id="IPR052518">
    <property type="entry name" value="CHR_Transporter"/>
</dbReference>
<keyword evidence="4" id="KW-0812">Transmembrane</keyword>
<reference evidence="7 8" key="1">
    <citation type="submission" date="2014-10" db="EMBL/GenBank/DDBJ databases">
        <title>Genome sequence of Clostridium aceticum DSM 1496.</title>
        <authorList>
            <person name="Poehlein A."/>
            <person name="Schiel-Bengelsdorf B."/>
            <person name="Gottschalk G."/>
            <person name="Duerre P."/>
            <person name="Daniel R."/>
        </authorList>
    </citation>
    <scope>NUCLEOTIDE SEQUENCE [LARGE SCALE GENOMIC DNA]</scope>
    <source>
        <strain evidence="7 8">DSM 1496</strain>
    </source>
</reference>
<evidence type="ECO:0000256" key="3">
    <source>
        <dbReference type="ARBA" id="ARBA00022475"/>
    </source>
</evidence>
<dbReference type="GO" id="GO:0015109">
    <property type="term" value="F:chromate transmembrane transporter activity"/>
    <property type="evidence" value="ECO:0007669"/>
    <property type="project" value="InterPro"/>
</dbReference>
<dbReference type="GO" id="GO:0005886">
    <property type="term" value="C:plasma membrane"/>
    <property type="evidence" value="ECO:0007669"/>
    <property type="project" value="UniProtKB-SubCell"/>
</dbReference>
<keyword evidence="3" id="KW-1003">Cell membrane</keyword>
<evidence type="ECO:0000256" key="1">
    <source>
        <dbReference type="ARBA" id="ARBA00004651"/>
    </source>
</evidence>
<proteinExistence type="inferred from homology"/>
<evidence type="ECO:0000256" key="6">
    <source>
        <dbReference type="ARBA" id="ARBA00023136"/>
    </source>
</evidence>
<evidence type="ECO:0000256" key="5">
    <source>
        <dbReference type="ARBA" id="ARBA00022989"/>
    </source>
</evidence>
<comment type="subcellular location">
    <subcellularLocation>
        <location evidence="1">Cell membrane</location>
        <topology evidence="1">Multi-pass membrane protein</topology>
    </subcellularLocation>
</comment>
<organism evidence="7 8">
    <name type="scientific">Clostridium aceticum</name>
    <dbReference type="NCBI Taxonomy" id="84022"/>
    <lineage>
        <taxon>Bacteria</taxon>
        <taxon>Bacillati</taxon>
        <taxon>Bacillota</taxon>
        <taxon>Clostridia</taxon>
        <taxon>Eubacteriales</taxon>
        <taxon>Clostridiaceae</taxon>
        <taxon>Clostridium</taxon>
    </lineage>
</organism>
<evidence type="ECO:0000256" key="4">
    <source>
        <dbReference type="ARBA" id="ARBA00022692"/>
    </source>
</evidence>